<name>A0A072NQN1_SCHAZ</name>
<accession>A0A072NQN1</accession>
<dbReference type="RefSeq" id="WP_051678062.1">
    <property type="nucleotide sequence ID" value="NZ_JJRY01000002.1"/>
</dbReference>
<feature type="region of interest" description="Disordered" evidence="1">
    <location>
        <begin position="1"/>
        <end position="31"/>
    </location>
</feature>
<dbReference type="InterPro" id="IPR046556">
    <property type="entry name" value="DUF6710"/>
</dbReference>
<dbReference type="OrthoDB" id="1777863at2"/>
<dbReference type="Pfam" id="PF20457">
    <property type="entry name" value="DUF6710"/>
    <property type="match status" value="1"/>
</dbReference>
<gene>
    <name evidence="2" type="ORF">M670_01013</name>
</gene>
<comment type="caution">
    <text evidence="2">The sequence shown here is derived from an EMBL/GenBank/DDBJ whole genome shotgun (WGS) entry which is preliminary data.</text>
</comment>
<dbReference type="PATRIC" id="fig|1348973.3.peg.987"/>
<evidence type="ECO:0000313" key="2">
    <source>
        <dbReference type="EMBL" id="KEF39989.1"/>
    </source>
</evidence>
<dbReference type="AlphaFoldDB" id="A0A072NQN1"/>
<protein>
    <submittedName>
        <fullName evidence="2">Uncharacterized protein</fullName>
    </submittedName>
</protein>
<proteinExistence type="predicted"/>
<feature type="compositionally biased region" description="Basic residues" evidence="1">
    <location>
        <begin position="1"/>
        <end position="10"/>
    </location>
</feature>
<evidence type="ECO:0000313" key="3">
    <source>
        <dbReference type="Proteomes" id="UP000027936"/>
    </source>
</evidence>
<organism evidence="2 3">
    <name type="scientific">Schinkia azotoformans MEV2011</name>
    <dbReference type="NCBI Taxonomy" id="1348973"/>
    <lineage>
        <taxon>Bacteria</taxon>
        <taxon>Bacillati</taxon>
        <taxon>Bacillota</taxon>
        <taxon>Bacilli</taxon>
        <taxon>Bacillales</taxon>
        <taxon>Bacillaceae</taxon>
        <taxon>Calidifontibacillus/Schinkia group</taxon>
        <taxon>Schinkia</taxon>
    </lineage>
</organism>
<evidence type="ECO:0000256" key="1">
    <source>
        <dbReference type="SAM" id="MobiDB-lite"/>
    </source>
</evidence>
<dbReference type="EMBL" id="JJRY01000002">
    <property type="protein sequence ID" value="KEF39989.1"/>
    <property type="molecule type" value="Genomic_DNA"/>
</dbReference>
<dbReference type="Proteomes" id="UP000027936">
    <property type="component" value="Unassembled WGS sequence"/>
</dbReference>
<reference evidence="2 3" key="1">
    <citation type="submission" date="2014-04" db="EMBL/GenBank/DDBJ databases">
        <title>Draft genome sequence of Bacillus azotoformans MEV2011, a (co-) denitrifying strain unable to grow in the presence of oxygen.</title>
        <authorList>
            <person name="Nielsen M."/>
            <person name="Schreiber L."/>
            <person name="Finster K."/>
            <person name="Schramm A."/>
        </authorList>
    </citation>
    <scope>NUCLEOTIDE SEQUENCE [LARGE SCALE GENOMIC DNA]</scope>
    <source>
        <strain evidence="2 3">MEV2011</strain>
    </source>
</reference>
<sequence>MFKFLNRKKDKSSIHQNDGNSRREKAPSSPKEAYNNILSFADSVLKNTEEQKQTYKQFYSKGNQHPILDVVRLLGRNVQTKYLTSLLYHEDETSLPSLFPDTVYFETTTSLTTDGRKYFDLIKEVKTTKEIDLSKDLVLPWPWQRDRLINTICRIGEDRIWGTWKQGIHNHDVQLWLPLGICWVSGGNHSIASGILQGQGRLLPKETYDISELYEYIYTDGINYYRKV</sequence>